<accession>A0A382JF40</accession>
<sequence>LLVTLGFVATEELTNIILLIVGTYMVGVIVGKVRYRL</sequence>
<feature type="transmembrane region" description="Helical" evidence="1">
    <location>
        <begin position="16"/>
        <end position="35"/>
    </location>
</feature>
<evidence type="ECO:0000256" key="1">
    <source>
        <dbReference type="SAM" id="Phobius"/>
    </source>
</evidence>
<gene>
    <name evidence="2" type="ORF">METZ01_LOCUS262701</name>
</gene>
<proteinExistence type="predicted"/>
<dbReference type="AlphaFoldDB" id="A0A382JF40"/>
<keyword evidence="1" id="KW-1133">Transmembrane helix</keyword>
<reference evidence="2" key="1">
    <citation type="submission" date="2018-05" db="EMBL/GenBank/DDBJ databases">
        <authorList>
            <person name="Lanie J.A."/>
            <person name="Ng W.-L."/>
            <person name="Kazmierczak K.M."/>
            <person name="Andrzejewski T.M."/>
            <person name="Davidsen T.M."/>
            <person name="Wayne K.J."/>
            <person name="Tettelin H."/>
            <person name="Glass J.I."/>
            <person name="Rusch D."/>
            <person name="Podicherti R."/>
            <person name="Tsui H.-C.T."/>
            <person name="Winkler M.E."/>
        </authorList>
    </citation>
    <scope>NUCLEOTIDE SEQUENCE</scope>
</reference>
<keyword evidence="1" id="KW-0812">Transmembrane</keyword>
<dbReference type="EMBL" id="UINC01073451">
    <property type="protein sequence ID" value="SVC09847.1"/>
    <property type="molecule type" value="Genomic_DNA"/>
</dbReference>
<protein>
    <submittedName>
        <fullName evidence="2">Uncharacterized protein</fullName>
    </submittedName>
</protein>
<feature type="non-terminal residue" evidence="2">
    <location>
        <position position="1"/>
    </location>
</feature>
<organism evidence="2">
    <name type="scientific">marine metagenome</name>
    <dbReference type="NCBI Taxonomy" id="408172"/>
    <lineage>
        <taxon>unclassified sequences</taxon>
        <taxon>metagenomes</taxon>
        <taxon>ecological metagenomes</taxon>
    </lineage>
</organism>
<evidence type="ECO:0000313" key="2">
    <source>
        <dbReference type="EMBL" id="SVC09847.1"/>
    </source>
</evidence>
<keyword evidence="1" id="KW-0472">Membrane</keyword>
<name>A0A382JF40_9ZZZZ</name>